<evidence type="ECO:0000256" key="5">
    <source>
        <dbReference type="ARBA" id="ARBA00023136"/>
    </source>
</evidence>
<proteinExistence type="predicted"/>
<keyword evidence="2" id="KW-1003">Cell membrane</keyword>
<protein>
    <submittedName>
        <fullName evidence="8">O-antigen/teichoic acid export membrane protein</fullName>
    </submittedName>
</protein>
<dbReference type="PANTHER" id="PTHR30250:SF26">
    <property type="entry name" value="PSMA PROTEIN"/>
    <property type="match status" value="1"/>
</dbReference>
<gene>
    <name evidence="8" type="ORF">IW249_003899</name>
</gene>
<dbReference type="Proteomes" id="UP000631791">
    <property type="component" value="Unassembled WGS sequence"/>
</dbReference>
<feature type="transmembrane region" description="Helical" evidence="7">
    <location>
        <begin position="375"/>
        <end position="395"/>
    </location>
</feature>
<reference evidence="8 9" key="1">
    <citation type="submission" date="2020-11" db="EMBL/GenBank/DDBJ databases">
        <title>Sequencing the genomes of 1000 actinobacteria strains.</title>
        <authorList>
            <person name="Klenk H.-P."/>
        </authorList>
    </citation>
    <scope>NUCLEOTIDE SEQUENCE [LARGE SCALE GENOMIC DNA]</scope>
    <source>
        <strain evidence="8 9">DSM 101695</strain>
    </source>
</reference>
<sequence>MHRAAQDAGQGPDVDDRIVQAVAPQDSDRIRSRRLISGIGTAVLSRGTNVLVPLLLIPATLSYLGTDRYGLWMAVTALTGMVAFADLGLGNGLMTKLAPCLAAGDIERARRYVSSAYLVLGGTAGAITALLWLLGGRVPWDAVFNVTGAVSPAEARSISLICLTAFVVNVPLSLVNRVQYARQQVGLSNIWQGVGAGLALPFALAAIAAGMSATVVVAATVVGPVLVNVVNTVWTFGWRVPELAPWAGRATGRLTRELLGLGGLFFVLTIVMSMATNADTLIIAHRLGLESVTEYAVPARFVTQLGLLVTLVNVPLWAMNGDSLARGEVEWVRRTARRMTYVSVCCALVPTAGLVLVGDRLFFRWLGVPIGQDRWLLIGLAAWLVMLAAISPRFMVQNAAGVVRPQLLGWGLYLVLSVVAKWYGVGWYGISVVPYIGVGCYLLTVLPAALYGYRRALLLHSPAGAHRSNDRHDEKGRLDDHEAPLQVHG</sequence>
<name>A0ABS0K4L0_9ACTN</name>
<keyword evidence="9" id="KW-1185">Reference proteome</keyword>
<accession>A0ABS0K4L0</accession>
<feature type="transmembrane region" description="Helical" evidence="7">
    <location>
        <begin position="187"/>
        <end position="209"/>
    </location>
</feature>
<evidence type="ECO:0000256" key="2">
    <source>
        <dbReference type="ARBA" id="ARBA00022475"/>
    </source>
</evidence>
<evidence type="ECO:0000256" key="1">
    <source>
        <dbReference type="ARBA" id="ARBA00004651"/>
    </source>
</evidence>
<feature type="transmembrane region" description="Helical" evidence="7">
    <location>
        <begin position="258"/>
        <end position="275"/>
    </location>
</feature>
<feature type="transmembrane region" description="Helical" evidence="7">
    <location>
        <begin position="69"/>
        <end position="89"/>
    </location>
</feature>
<keyword evidence="5 7" id="KW-0472">Membrane</keyword>
<feature type="transmembrane region" description="Helical" evidence="7">
    <location>
        <begin position="339"/>
        <end position="363"/>
    </location>
</feature>
<dbReference type="EMBL" id="JADOTY010000001">
    <property type="protein sequence ID" value="MBG6103485.1"/>
    <property type="molecule type" value="Genomic_DNA"/>
</dbReference>
<feature type="region of interest" description="Disordered" evidence="6">
    <location>
        <begin position="464"/>
        <end position="489"/>
    </location>
</feature>
<feature type="transmembrane region" description="Helical" evidence="7">
    <location>
        <begin position="116"/>
        <end position="135"/>
    </location>
</feature>
<evidence type="ECO:0000256" key="4">
    <source>
        <dbReference type="ARBA" id="ARBA00022989"/>
    </source>
</evidence>
<evidence type="ECO:0000256" key="7">
    <source>
        <dbReference type="SAM" id="Phobius"/>
    </source>
</evidence>
<dbReference type="PANTHER" id="PTHR30250">
    <property type="entry name" value="PST FAMILY PREDICTED COLANIC ACID TRANSPORTER"/>
    <property type="match status" value="1"/>
</dbReference>
<feature type="transmembrane region" description="Helical" evidence="7">
    <location>
        <begin position="432"/>
        <end position="453"/>
    </location>
</feature>
<feature type="transmembrane region" description="Helical" evidence="7">
    <location>
        <begin position="295"/>
        <end position="318"/>
    </location>
</feature>
<dbReference type="InterPro" id="IPR050833">
    <property type="entry name" value="Poly_Biosynth_Transport"/>
</dbReference>
<feature type="transmembrane region" description="Helical" evidence="7">
    <location>
        <begin position="215"/>
        <end position="237"/>
    </location>
</feature>
<feature type="transmembrane region" description="Helical" evidence="7">
    <location>
        <begin position="35"/>
        <end position="57"/>
    </location>
</feature>
<keyword evidence="4 7" id="KW-1133">Transmembrane helix</keyword>
<dbReference type="InterPro" id="IPR002797">
    <property type="entry name" value="Polysacc_synth"/>
</dbReference>
<keyword evidence="3 7" id="KW-0812">Transmembrane</keyword>
<dbReference type="RefSeq" id="WP_196922094.1">
    <property type="nucleotide sequence ID" value="NZ_JADOTY010000001.1"/>
</dbReference>
<feature type="compositionally biased region" description="Basic and acidic residues" evidence="6">
    <location>
        <begin position="467"/>
        <end position="483"/>
    </location>
</feature>
<evidence type="ECO:0000256" key="6">
    <source>
        <dbReference type="SAM" id="MobiDB-lite"/>
    </source>
</evidence>
<feature type="transmembrane region" description="Helical" evidence="7">
    <location>
        <begin position="407"/>
        <end position="426"/>
    </location>
</feature>
<evidence type="ECO:0000313" key="9">
    <source>
        <dbReference type="Proteomes" id="UP000631791"/>
    </source>
</evidence>
<comment type="caution">
    <text evidence="8">The sequence shown here is derived from an EMBL/GenBank/DDBJ whole genome shotgun (WGS) entry which is preliminary data.</text>
</comment>
<organism evidence="8 9">
    <name type="scientific">Micromonospora vinacea</name>
    <dbReference type="NCBI Taxonomy" id="709878"/>
    <lineage>
        <taxon>Bacteria</taxon>
        <taxon>Bacillati</taxon>
        <taxon>Actinomycetota</taxon>
        <taxon>Actinomycetes</taxon>
        <taxon>Micromonosporales</taxon>
        <taxon>Micromonosporaceae</taxon>
        <taxon>Micromonospora</taxon>
    </lineage>
</organism>
<comment type="subcellular location">
    <subcellularLocation>
        <location evidence="1">Cell membrane</location>
        <topology evidence="1">Multi-pass membrane protein</topology>
    </subcellularLocation>
</comment>
<evidence type="ECO:0000313" key="8">
    <source>
        <dbReference type="EMBL" id="MBG6103485.1"/>
    </source>
</evidence>
<feature type="transmembrane region" description="Helical" evidence="7">
    <location>
        <begin position="155"/>
        <end position="175"/>
    </location>
</feature>
<dbReference type="Pfam" id="PF01943">
    <property type="entry name" value="Polysacc_synt"/>
    <property type="match status" value="1"/>
</dbReference>
<evidence type="ECO:0000256" key="3">
    <source>
        <dbReference type="ARBA" id="ARBA00022692"/>
    </source>
</evidence>